<dbReference type="InterPro" id="IPR029063">
    <property type="entry name" value="SAM-dependent_MTases_sf"/>
</dbReference>
<reference evidence="2" key="2">
    <citation type="submission" date="2024-10" db="UniProtKB">
        <authorList>
            <consortium name="EnsemblProtists"/>
        </authorList>
    </citation>
    <scope>IDENTIFICATION</scope>
</reference>
<dbReference type="OMA" id="HYSSEWK"/>
<evidence type="ECO:0000313" key="2">
    <source>
        <dbReference type="EnsemblProtists" id="EOD26425"/>
    </source>
</evidence>
<sequence length="214" mass="23754">DWPSDFPYTGADDFKRLDEAVDTEFYKLPKLVYHIDEGAVAALTHFYDESIPDGSDVLDICSSWVSHFPRDFPLRMRSIVGTGISDLELQCNDQLSGHVQADLNVAPRLPFPDRSFDVVTCCVSFDYLTRPLDVMREVRRVLRPGGSVLLSQSNRCFFTKAVGVWTRDMSDAAHLRVLGTYIHFAGGLSPPAATDISASGTGTNDPMYLVSAKR</sequence>
<dbReference type="EnsemblProtists" id="EOD26425">
    <property type="protein sequence ID" value="EOD26425"/>
    <property type="gene ID" value="EMIHUDRAFT_55070"/>
</dbReference>
<dbReference type="SUPFAM" id="SSF53335">
    <property type="entry name" value="S-adenosyl-L-methionine-dependent methyltransferases"/>
    <property type="match status" value="1"/>
</dbReference>
<dbReference type="GeneID" id="17271971"/>
<organism evidence="2 3">
    <name type="scientific">Emiliania huxleyi (strain CCMP1516)</name>
    <dbReference type="NCBI Taxonomy" id="280463"/>
    <lineage>
        <taxon>Eukaryota</taxon>
        <taxon>Haptista</taxon>
        <taxon>Haptophyta</taxon>
        <taxon>Prymnesiophyceae</taxon>
        <taxon>Isochrysidales</taxon>
        <taxon>Noelaerhabdaceae</taxon>
        <taxon>Emiliania</taxon>
    </lineage>
</organism>
<evidence type="ECO:0000259" key="1">
    <source>
        <dbReference type="Pfam" id="PF08241"/>
    </source>
</evidence>
<protein>
    <recommendedName>
        <fullName evidence="1">Methyltransferase type 11 domain-containing protein</fullName>
    </recommendedName>
</protein>
<dbReference type="GO" id="GO:0008757">
    <property type="term" value="F:S-adenosylmethionine-dependent methyltransferase activity"/>
    <property type="evidence" value="ECO:0007669"/>
    <property type="project" value="InterPro"/>
</dbReference>
<keyword evidence="3" id="KW-1185">Reference proteome</keyword>
<feature type="domain" description="Methyltransferase type 11" evidence="1">
    <location>
        <begin position="78"/>
        <end position="149"/>
    </location>
</feature>
<dbReference type="AlphaFoldDB" id="A0A0D3JSE0"/>
<evidence type="ECO:0000313" key="3">
    <source>
        <dbReference type="Proteomes" id="UP000013827"/>
    </source>
</evidence>
<dbReference type="RefSeq" id="XP_005778854.1">
    <property type="nucleotide sequence ID" value="XM_005778797.1"/>
</dbReference>
<name>A0A0D3JSE0_EMIH1</name>
<dbReference type="CDD" id="cd02440">
    <property type="entry name" value="AdoMet_MTases"/>
    <property type="match status" value="1"/>
</dbReference>
<reference evidence="3" key="1">
    <citation type="journal article" date="2013" name="Nature">
        <title>Pan genome of the phytoplankton Emiliania underpins its global distribution.</title>
        <authorList>
            <person name="Read B.A."/>
            <person name="Kegel J."/>
            <person name="Klute M.J."/>
            <person name="Kuo A."/>
            <person name="Lefebvre S.C."/>
            <person name="Maumus F."/>
            <person name="Mayer C."/>
            <person name="Miller J."/>
            <person name="Monier A."/>
            <person name="Salamov A."/>
            <person name="Young J."/>
            <person name="Aguilar M."/>
            <person name="Claverie J.M."/>
            <person name="Frickenhaus S."/>
            <person name="Gonzalez K."/>
            <person name="Herman E.K."/>
            <person name="Lin Y.C."/>
            <person name="Napier J."/>
            <person name="Ogata H."/>
            <person name="Sarno A.F."/>
            <person name="Shmutz J."/>
            <person name="Schroeder D."/>
            <person name="de Vargas C."/>
            <person name="Verret F."/>
            <person name="von Dassow P."/>
            <person name="Valentin K."/>
            <person name="Van de Peer Y."/>
            <person name="Wheeler G."/>
            <person name="Dacks J.B."/>
            <person name="Delwiche C.F."/>
            <person name="Dyhrman S.T."/>
            <person name="Glockner G."/>
            <person name="John U."/>
            <person name="Richards T."/>
            <person name="Worden A.Z."/>
            <person name="Zhang X."/>
            <person name="Grigoriev I.V."/>
            <person name="Allen A.E."/>
            <person name="Bidle K."/>
            <person name="Borodovsky M."/>
            <person name="Bowler C."/>
            <person name="Brownlee C."/>
            <person name="Cock J.M."/>
            <person name="Elias M."/>
            <person name="Gladyshev V.N."/>
            <person name="Groth M."/>
            <person name="Guda C."/>
            <person name="Hadaegh A."/>
            <person name="Iglesias-Rodriguez M.D."/>
            <person name="Jenkins J."/>
            <person name="Jones B.M."/>
            <person name="Lawson T."/>
            <person name="Leese F."/>
            <person name="Lindquist E."/>
            <person name="Lobanov A."/>
            <person name="Lomsadze A."/>
            <person name="Malik S.B."/>
            <person name="Marsh M.E."/>
            <person name="Mackinder L."/>
            <person name="Mock T."/>
            <person name="Mueller-Roeber B."/>
            <person name="Pagarete A."/>
            <person name="Parker M."/>
            <person name="Probert I."/>
            <person name="Quesneville H."/>
            <person name="Raines C."/>
            <person name="Rensing S.A."/>
            <person name="Riano-Pachon D.M."/>
            <person name="Richier S."/>
            <person name="Rokitta S."/>
            <person name="Shiraiwa Y."/>
            <person name="Soanes D.M."/>
            <person name="van der Giezen M."/>
            <person name="Wahlund T.M."/>
            <person name="Williams B."/>
            <person name="Wilson W."/>
            <person name="Wolfe G."/>
            <person name="Wurch L.L."/>
        </authorList>
    </citation>
    <scope>NUCLEOTIDE SEQUENCE</scope>
</reference>
<dbReference type="eggNOG" id="ENOG502S0I5">
    <property type="taxonomic scope" value="Eukaryota"/>
</dbReference>
<dbReference type="PANTHER" id="PTHR43036:SF2">
    <property type="entry name" value="OS04G0481300 PROTEIN"/>
    <property type="match status" value="1"/>
</dbReference>
<dbReference type="PaxDb" id="2903-EOD26425"/>
<proteinExistence type="predicted"/>
<dbReference type="KEGG" id="ehx:EMIHUDRAFT_55070"/>
<dbReference type="InterPro" id="IPR013216">
    <property type="entry name" value="Methyltransf_11"/>
</dbReference>
<dbReference type="Proteomes" id="UP000013827">
    <property type="component" value="Unassembled WGS sequence"/>
</dbReference>
<dbReference type="Gene3D" id="3.40.50.150">
    <property type="entry name" value="Vaccinia Virus protein VP39"/>
    <property type="match status" value="1"/>
</dbReference>
<dbReference type="HOGENOM" id="CLU_072455_1_1_1"/>
<dbReference type="Pfam" id="PF08241">
    <property type="entry name" value="Methyltransf_11"/>
    <property type="match status" value="1"/>
</dbReference>
<dbReference type="PANTHER" id="PTHR43036">
    <property type="entry name" value="OSJNBB0011N17.9 PROTEIN"/>
    <property type="match status" value="1"/>
</dbReference>
<accession>A0A0D3JSE0</accession>